<protein>
    <submittedName>
        <fullName evidence="4">Recombinase family protein</fullName>
    </submittedName>
</protein>
<dbReference type="GO" id="GO:0000150">
    <property type="term" value="F:DNA strand exchange activity"/>
    <property type="evidence" value="ECO:0007669"/>
    <property type="project" value="InterPro"/>
</dbReference>
<dbReference type="GO" id="GO:0043565">
    <property type="term" value="F:sequence-specific DNA binding"/>
    <property type="evidence" value="ECO:0007669"/>
    <property type="project" value="InterPro"/>
</dbReference>
<comment type="caution">
    <text evidence="4">The sequence shown here is derived from an EMBL/GenBank/DDBJ whole genome shotgun (WGS) entry which is preliminary data.</text>
</comment>
<dbReference type="InterPro" id="IPR010921">
    <property type="entry name" value="Trp_repressor/repl_initiator"/>
</dbReference>
<organism evidence="4 5">
    <name type="scientific">Trebonia kvetii</name>
    <dbReference type="NCBI Taxonomy" id="2480626"/>
    <lineage>
        <taxon>Bacteria</taxon>
        <taxon>Bacillati</taxon>
        <taxon>Actinomycetota</taxon>
        <taxon>Actinomycetes</taxon>
        <taxon>Streptosporangiales</taxon>
        <taxon>Treboniaceae</taxon>
        <taxon>Trebonia</taxon>
    </lineage>
</organism>
<dbReference type="Gene3D" id="3.40.50.1390">
    <property type="entry name" value="Resolvase, N-terminal catalytic domain"/>
    <property type="match status" value="1"/>
</dbReference>
<dbReference type="InterPro" id="IPR011109">
    <property type="entry name" value="DNA_bind_recombinase_dom"/>
</dbReference>
<feature type="region of interest" description="Disordered" evidence="2">
    <location>
        <begin position="424"/>
        <end position="451"/>
    </location>
</feature>
<dbReference type="PANTHER" id="PTHR30461">
    <property type="entry name" value="DNA-INVERTASE FROM LAMBDOID PROPHAGE"/>
    <property type="match status" value="1"/>
</dbReference>
<dbReference type="AlphaFoldDB" id="A0A6P2BYP4"/>
<evidence type="ECO:0000313" key="4">
    <source>
        <dbReference type="EMBL" id="TVZ04194.1"/>
    </source>
</evidence>
<sequence>MPNGNDQTAKPYDIYGRVSRVKSKKKNEPSTGGQVAICRLRLADLDLPEGKVLVDPGCSAWDPTVRRPAWDELMDRLERGVSGGFIVFDLERFTRQPKDGERMIELAARGLGVLDSESEYDLTTPNGKKAFRDAINAAAYYSDRLSSRARRGKRLKALSGEPNTTTRPFGFEDDFVTVREVEAEVIRELTRRFLAGETQHALVRDLNARGVLSSKGNPWTVRSLQLLLLRERNCGRILYTDTETNVKSIAGHLPGNPIITEDDFDRVCAIYAARRGSEAPSEIYLCTGIAFCGRPDCGKPLTGHPVDALKRYEDGSVRREYRCGPSSSGKGCAKISVDQRGLDEAAGAIAVEILSDSRHAEAIESVTRELESEAARLDLAIAEAERVAEALADRLGRGELTLSRYDIANRPLEERIAKLKAEREALGDTAPGASRQPSRQPSREHWQKRWDDADTAEKRQLLKMALRGRRLVVDPASLKRAERSDVTRRLRIVSAEGEDLPDTTMTIADVIAARAAHGGLVSTPSAPDTRWSKRRTFTEEYKNRILDEYEYENATPGERSALLRREGLHYTNISSWRRKRVG</sequence>
<evidence type="ECO:0000256" key="2">
    <source>
        <dbReference type="SAM" id="MobiDB-lite"/>
    </source>
</evidence>
<dbReference type="InterPro" id="IPR050639">
    <property type="entry name" value="SSR_resolvase"/>
</dbReference>
<dbReference type="RefSeq" id="WP_145854063.1">
    <property type="nucleotide sequence ID" value="NZ_RPFW01000003.1"/>
</dbReference>
<feature type="compositionally biased region" description="Basic and acidic residues" evidence="2">
    <location>
        <begin position="441"/>
        <end position="451"/>
    </location>
</feature>
<dbReference type="Proteomes" id="UP000460272">
    <property type="component" value="Unassembled WGS sequence"/>
</dbReference>
<keyword evidence="1" id="KW-0175">Coiled coil</keyword>
<dbReference type="SUPFAM" id="SSF53041">
    <property type="entry name" value="Resolvase-like"/>
    <property type="match status" value="1"/>
</dbReference>
<dbReference type="PROSITE" id="PS51737">
    <property type="entry name" value="RECOMBINASE_DNA_BIND"/>
    <property type="match status" value="1"/>
</dbReference>
<dbReference type="SMART" id="SM00857">
    <property type="entry name" value="Resolvase"/>
    <property type="match status" value="1"/>
</dbReference>
<dbReference type="InterPro" id="IPR036162">
    <property type="entry name" value="Resolvase-like_N_sf"/>
</dbReference>
<keyword evidence="5" id="KW-1185">Reference proteome</keyword>
<name>A0A6P2BYP4_9ACTN</name>
<dbReference type="SUPFAM" id="SSF48295">
    <property type="entry name" value="TrpR-like"/>
    <property type="match status" value="1"/>
</dbReference>
<accession>A0A6P2BYP4</accession>
<evidence type="ECO:0000259" key="3">
    <source>
        <dbReference type="PROSITE" id="PS51737"/>
    </source>
</evidence>
<proteinExistence type="predicted"/>
<dbReference type="Gene3D" id="3.90.1750.20">
    <property type="entry name" value="Putative Large Serine Recombinase, Chain B, Domain 2"/>
    <property type="match status" value="1"/>
</dbReference>
<dbReference type="OrthoDB" id="4500247at2"/>
<dbReference type="Pfam" id="PF00239">
    <property type="entry name" value="Resolvase"/>
    <property type="match status" value="1"/>
</dbReference>
<evidence type="ECO:0000256" key="1">
    <source>
        <dbReference type="SAM" id="Coils"/>
    </source>
</evidence>
<dbReference type="PANTHER" id="PTHR30461:SF23">
    <property type="entry name" value="DNA RECOMBINASE-RELATED"/>
    <property type="match status" value="1"/>
</dbReference>
<dbReference type="InterPro" id="IPR038109">
    <property type="entry name" value="DNA_bind_recomb_sf"/>
</dbReference>
<reference evidence="4 5" key="1">
    <citation type="submission" date="2018-11" db="EMBL/GenBank/DDBJ databases">
        <title>Trebonia kvetii gen.nov., sp.nov., a novel acidophilic actinobacterium, and proposal of the new actinobacterial family Treboniaceae fam. nov.</title>
        <authorList>
            <person name="Rapoport D."/>
            <person name="Sagova-Mareckova M."/>
            <person name="Sedlacek I."/>
            <person name="Provaznik J."/>
            <person name="Kralova S."/>
            <person name="Pavlinic D."/>
            <person name="Benes V."/>
            <person name="Kopecky J."/>
        </authorList>
    </citation>
    <scope>NUCLEOTIDE SEQUENCE [LARGE SCALE GENOMIC DNA]</scope>
    <source>
        <strain evidence="4 5">15Tr583</strain>
    </source>
</reference>
<feature type="coiled-coil region" evidence="1">
    <location>
        <begin position="363"/>
        <end position="394"/>
    </location>
</feature>
<dbReference type="Pfam" id="PF07508">
    <property type="entry name" value="Recombinase"/>
    <property type="match status" value="1"/>
</dbReference>
<dbReference type="CDD" id="cd00338">
    <property type="entry name" value="Ser_Recombinase"/>
    <property type="match status" value="1"/>
</dbReference>
<evidence type="ECO:0000313" key="5">
    <source>
        <dbReference type="Proteomes" id="UP000460272"/>
    </source>
</evidence>
<dbReference type="EMBL" id="RPFW01000003">
    <property type="protein sequence ID" value="TVZ04194.1"/>
    <property type="molecule type" value="Genomic_DNA"/>
</dbReference>
<dbReference type="InterPro" id="IPR006119">
    <property type="entry name" value="Resolv_N"/>
</dbReference>
<feature type="domain" description="Recombinase" evidence="3">
    <location>
        <begin position="168"/>
        <end position="277"/>
    </location>
</feature>
<gene>
    <name evidence="4" type="ORF">EAS64_17525</name>
</gene>